<dbReference type="AlphaFoldDB" id="A0AAD9L944"/>
<dbReference type="EMBL" id="JAODAN010000001">
    <property type="protein sequence ID" value="KAK1927876.1"/>
    <property type="molecule type" value="Genomic_DNA"/>
</dbReference>
<dbReference type="PANTHER" id="PTHR16220">
    <property type="entry name" value="WD REPEAT PROTEIN 8-RELATED"/>
    <property type="match status" value="1"/>
</dbReference>
<dbReference type="InterPro" id="IPR024977">
    <property type="entry name" value="Apc4-like_WD40_dom"/>
</dbReference>
<feature type="domain" description="Anaphase-promoting complex subunit 4-like WD40" evidence="2">
    <location>
        <begin position="253"/>
        <end position="298"/>
    </location>
</feature>
<evidence type="ECO:0000256" key="1">
    <source>
        <dbReference type="SAM" id="MobiDB-lite"/>
    </source>
</evidence>
<dbReference type="SMART" id="SM00320">
    <property type="entry name" value="WD40"/>
    <property type="match status" value="2"/>
</dbReference>
<comment type="caution">
    <text evidence="3">The sequence shown here is derived from an EMBL/GenBank/DDBJ whole genome shotgun (WGS) entry which is preliminary data.</text>
</comment>
<dbReference type="InterPro" id="IPR011659">
    <property type="entry name" value="WD40"/>
</dbReference>
<dbReference type="Pfam" id="PF12894">
    <property type="entry name" value="ANAPC4_WD40"/>
    <property type="match status" value="1"/>
</dbReference>
<organism evidence="3 4">
    <name type="scientific">Papiliotrema laurentii</name>
    <name type="common">Cryptococcus laurentii</name>
    <dbReference type="NCBI Taxonomy" id="5418"/>
    <lineage>
        <taxon>Eukaryota</taxon>
        <taxon>Fungi</taxon>
        <taxon>Dikarya</taxon>
        <taxon>Basidiomycota</taxon>
        <taxon>Agaricomycotina</taxon>
        <taxon>Tremellomycetes</taxon>
        <taxon>Tremellales</taxon>
        <taxon>Rhynchogastremaceae</taxon>
        <taxon>Papiliotrema</taxon>
    </lineage>
</organism>
<gene>
    <name evidence="3" type="ORF">DB88DRAFT_507939</name>
</gene>
<evidence type="ECO:0000259" key="2">
    <source>
        <dbReference type="Pfam" id="PF12894"/>
    </source>
</evidence>
<accession>A0AAD9L944</accession>
<sequence>MALSGGYDFSQLFHASTLSYSPGSTFIATIHGRRLIVRSTATLAIVRTFQCLGGAVSTSRQNDWLSIDQLLWSADSLYIMAFSAKAMTAWVFGLTDEGHGEGGEVARIGGEGVEGLMRVEWGRGGREVLAWSDHGIKLSIWDLSSGHAAYIQHPKSLSTHSFSSDSRYLAVAEKHQSKDFVGVYDSESGYSLLRHFPVATADLAGLTWSPCGRFIAVYDSILTYALHIYSPLGPLVHSFSPASPSFSLLSASEDPGLGVRCATWAPNGRWIALGGWDGKVRVVESESGRCVASMSWMARTVERNTTVWREPSEWLKETRGRGIVQFNRTTGVTPLPSVRPDLTRSPPRSGITQMAFDLEGSLLLVRVETQPNVVHIHTFLPNPTAPSPEISHLAALVFAEQVKTARWCSGRRKLAVSTKGGAVYFWDGDGGWVEDGGWADGDEEIRGGLMEGVGVPTLGEFSATDAAWSPDGNSLAILDRANAQFCVLYDDPPAEESTHAPATPRRWDGHEGLTHVSEGDEEDDRSVLTSLAEAEALWTWHGRTAGGGLRGGA</sequence>
<name>A0AAD9L944_PAPLA</name>
<evidence type="ECO:0000313" key="3">
    <source>
        <dbReference type="EMBL" id="KAK1927876.1"/>
    </source>
</evidence>
<dbReference type="Pfam" id="PF07676">
    <property type="entry name" value="PD40"/>
    <property type="match status" value="1"/>
</dbReference>
<protein>
    <recommendedName>
        <fullName evidence="2">Anaphase-promoting complex subunit 4-like WD40 domain-containing protein</fullName>
    </recommendedName>
</protein>
<feature type="region of interest" description="Disordered" evidence="1">
    <location>
        <begin position="492"/>
        <end position="524"/>
    </location>
</feature>
<dbReference type="InterPro" id="IPR015943">
    <property type="entry name" value="WD40/YVTN_repeat-like_dom_sf"/>
</dbReference>
<dbReference type="SUPFAM" id="SSF69322">
    <property type="entry name" value="Tricorn protease domain 2"/>
    <property type="match status" value="1"/>
</dbReference>
<dbReference type="InterPro" id="IPR001680">
    <property type="entry name" value="WD40_rpt"/>
</dbReference>
<dbReference type="GO" id="GO:1990810">
    <property type="term" value="P:microtubule anchoring at mitotic spindle pole body"/>
    <property type="evidence" value="ECO:0007669"/>
    <property type="project" value="TreeGrafter"/>
</dbReference>
<dbReference type="GO" id="GO:0005815">
    <property type="term" value="C:microtubule organizing center"/>
    <property type="evidence" value="ECO:0007669"/>
    <property type="project" value="TreeGrafter"/>
</dbReference>
<proteinExistence type="predicted"/>
<dbReference type="Gene3D" id="2.130.10.10">
    <property type="entry name" value="YVTN repeat-like/Quinoprotein amine dehydrogenase"/>
    <property type="match status" value="2"/>
</dbReference>
<dbReference type="GO" id="GO:1990811">
    <property type="term" value="C:MWP complex"/>
    <property type="evidence" value="ECO:0007669"/>
    <property type="project" value="TreeGrafter"/>
</dbReference>
<reference evidence="3" key="1">
    <citation type="submission" date="2023-02" db="EMBL/GenBank/DDBJ databases">
        <title>Identification and recombinant expression of a fungal hydrolase from Papiliotrema laurentii that hydrolyzes apple cutin and clears colloidal polyester polyurethane.</title>
        <authorList>
            <consortium name="DOE Joint Genome Institute"/>
            <person name="Roman V.A."/>
            <person name="Bojanowski C."/>
            <person name="Crable B.R."/>
            <person name="Wagner D.N."/>
            <person name="Hung C.S."/>
            <person name="Nadeau L.J."/>
            <person name="Schratz L."/>
            <person name="Haridas S."/>
            <person name="Pangilinan J."/>
            <person name="Lipzen A."/>
            <person name="Na H."/>
            <person name="Yan M."/>
            <person name="Ng V."/>
            <person name="Grigoriev I.V."/>
            <person name="Spatafora J.W."/>
            <person name="Barlow D."/>
            <person name="Biffinger J."/>
            <person name="Kelley-Loughnane N."/>
            <person name="Varaljay V.A."/>
            <person name="Crookes-Goodson W.J."/>
        </authorList>
    </citation>
    <scope>NUCLEOTIDE SEQUENCE</scope>
    <source>
        <strain evidence="3">5307AH</strain>
    </source>
</reference>
<evidence type="ECO:0000313" key="4">
    <source>
        <dbReference type="Proteomes" id="UP001182556"/>
    </source>
</evidence>
<dbReference type="Proteomes" id="UP001182556">
    <property type="component" value="Unassembled WGS sequence"/>
</dbReference>
<keyword evidence="4" id="KW-1185">Reference proteome</keyword>
<dbReference type="PANTHER" id="PTHR16220:SF0">
    <property type="entry name" value="WD REPEAT-CONTAINING PROTEIN WRAP73"/>
    <property type="match status" value="1"/>
</dbReference>
<dbReference type="InterPro" id="IPR052778">
    <property type="entry name" value="Centrosome-WD_assoc"/>
</dbReference>